<feature type="compositionally biased region" description="Acidic residues" evidence="1">
    <location>
        <begin position="64"/>
        <end position="76"/>
    </location>
</feature>
<organism evidence="2">
    <name type="scientific">Strombidium inclinatum</name>
    <dbReference type="NCBI Taxonomy" id="197538"/>
    <lineage>
        <taxon>Eukaryota</taxon>
        <taxon>Sar</taxon>
        <taxon>Alveolata</taxon>
        <taxon>Ciliophora</taxon>
        <taxon>Intramacronucleata</taxon>
        <taxon>Spirotrichea</taxon>
        <taxon>Oligotrichia</taxon>
        <taxon>Strombidiidae</taxon>
        <taxon>Strombidium</taxon>
    </lineage>
</organism>
<evidence type="ECO:0000313" key="2">
    <source>
        <dbReference type="EMBL" id="CAE0332248.1"/>
    </source>
</evidence>
<proteinExistence type="predicted"/>
<sequence>MESHTSNNNSASTMPHEEDGMEFSQENDEPEQDNNEPDHELLQLQKRKSTPKVIIQEFVQNFNSDDESEDDDDEIPDETKNPVKPEQAPVKKASIKEKEKTHYEIDNFGTLTKDNTKQCGLYEVSPLEKPSAEVIKRLSREYNIDETNNPDDEVSD</sequence>
<dbReference type="EMBL" id="HBIH01032281">
    <property type="protein sequence ID" value="CAE0332248.1"/>
    <property type="molecule type" value="Transcribed_RNA"/>
</dbReference>
<dbReference type="AlphaFoldDB" id="A0A7S3IVT1"/>
<accession>A0A7S3IVT1</accession>
<name>A0A7S3IVT1_9SPIT</name>
<feature type="compositionally biased region" description="Polar residues" evidence="1">
    <location>
        <begin position="1"/>
        <end position="13"/>
    </location>
</feature>
<gene>
    <name evidence="2" type="ORF">SINC0208_LOCUS12884</name>
</gene>
<feature type="region of interest" description="Disordered" evidence="1">
    <location>
        <begin position="1"/>
        <end position="98"/>
    </location>
</feature>
<evidence type="ECO:0000256" key="1">
    <source>
        <dbReference type="SAM" id="MobiDB-lite"/>
    </source>
</evidence>
<reference evidence="2" key="1">
    <citation type="submission" date="2021-01" db="EMBL/GenBank/DDBJ databases">
        <authorList>
            <person name="Corre E."/>
            <person name="Pelletier E."/>
            <person name="Niang G."/>
            <person name="Scheremetjew M."/>
            <person name="Finn R."/>
            <person name="Kale V."/>
            <person name="Holt S."/>
            <person name="Cochrane G."/>
            <person name="Meng A."/>
            <person name="Brown T."/>
            <person name="Cohen L."/>
        </authorList>
    </citation>
    <scope>NUCLEOTIDE SEQUENCE</scope>
    <source>
        <strain evidence="2">S3</strain>
    </source>
</reference>
<protein>
    <submittedName>
        <fullName evidence="2">Uncharacterized protein</fullName>
    </submittedName>
</protein>
<feature type="compositionally biased region" description="Acidic residues" evidence="1">
    <location>
        <begin position="19"/>
        <end position="35"/>
    </location>
</feature>